<sequence length="274" mass="30307">MSVARGKVLLCKAKAQGEPEEGEKDYVTVLESAGFSCTQLPVLRFEFINLKKLRALLVQNSYSGLILTSPRSAEAVKLSLEQGEAWLESIFSHIWKNLPIYCIGPTTERVARNILGLQRYCGSESGNAEELAKFIINEMQSASDNPEARPLLYPCSAIARDTMSTTLEAGGITMQKLPVYKTLPSKTLQTDLNDILSNSLPEYVVFFSPSAVRYVTNVIKRNRSEKLIEQMKFVAIGPVTEKALVEAGLKVYATSRQPDPISLSNALQNMLVKK</sequence>
<comment type="function">
    <text evidence="11">Catalyzes cyclization of the linear tetrapyrrole, hydroxymethylbilane, to the macrocyclic uroporphyrinogen III, the branch point for the various sub-pathways leading to the wide diversity of porphyrins. Porphyrins act as cofactors for a multitude of enzymes that perform a variety of processes within the cell such as methionine synthesis (vitamin B12) or oxygen transport (heme).</text>
</comment>
<dbReference type="KEGG" id="nlo:107221419"/>
<dbReference type="GO" id="GO:0006780">
    <property type="term" value="P:uroporphyrinogen III biosynthetic process"/>
    <property type="evidence" value="ECO:0007669"/>
    <property type="project" value="InterPro"/>
</dbReference>
<dbReference type="GO" id="GO:0006785">
    <property type="term" value="P:heme B biosynthetic process"/>
    <property type="evidence" value="ECO:0007669"/>
    <property type="project" value="UniProtKB-ARBA"/>
</dbReference>
<evidence type="ECO:0000313" key="17">
    <source>
        <dbReference type="RefSeq" id="XP_046600089.1"/>
    </source>
</evidence>
<dbReference type="Gene3D" id="3.40.50.10090">
    <property type="match status" value="2"/>
</dbReference>
<dbReference type="GO" id="GO:0006782">
    <property type="term" value="P:protoporphyrinogen IX biosynthetic process"/>
    <property type="evidence" value="ECO:0007669"/>
    <property type="project" value="UniProtKB-UniPathway"/>
</dbReference>
<comment type="catalytic activity">
    <reaction evidence="10">
        <text>hydroxymethylbilane = uroporphyrinogen III + H2O</text>
        <dbReference type="Rhea" id="RHEA:18965"/>
        <dbReference type="ChEBI" id="CHEBI:15377"/>
        <dbReference type="ChEBI" id="CHEBI:57308"/>
        <dbReference type="ChEBI" id="CHEBI:57845"/>
        <dbReference type="EC" id="4.2.1.75"/>
    </reaction>
</comment>
<dbReference type="PANTHER" id="PTHR12390:SF0">
    <property type="entry name" value="UROPORPHYRINOGEN-III SYNTHASE"/>
    <property type="match status" value="1"/>
</dbReference>
<evidence type="ECO:0000313" key="15">
    <source>
        <dbReference type="RefSeq" id="XP_015515892.1"/>
    </source>
</evidence>
<evidence type="ECO:0000256" key="5">
    <source>
        <dbReference type="ARBA" id="ARBA00023239"/>
    </source>
</evidence>
<dbReference type="RefSeq" id="XP_046600089.1">
    <property type="nucleotide sequence ID" value="XM_046744133.1"/>
</dbReference>
<evidence type="ECO:0000259" key="12">
    <source>
        <dbReference type="Pfam" id="PF02602"/>
    </source>
</evidence>
<dbReference type="OrthoDB" id="5595751at2759"/>
<dbReference type="InterPro" id="IPR003754">
    <property type="entry name" value="4pyrrol_synth_uPrphyn_synth"/>
</dbReference>
<dbReference type="EC" id="4.2.1.75" evidence="3"/>
<dbReference type="RefSeq" id="XP_015515892.1">
    <property type="nucleotide sequence ID" value="XM_015660406.1"/>
</dbReference>
<proteinExistence type="inferred from homology"/>
<evidence type="ECO:0000313" key="13">
    <source>
        <dbReference type="Proteomes" id="UP000829291"/>
    </source>
</evidence>
<dbReference type="Proteomes" id="UP000829291">
    <property type="component" value="Chromosome 6"/>
</dbReference>
<evidence type="ECO:0000313" key="16">
    <source>
        <dbReference type="RefSeq" id="XP_046600088.1"/>
    </source>
</evidence>
<evidence type="ECO:0000256" key="10">
    <source>
        <dbReference type="ARBA" id="ARBA00048617"/>
    </source>
</evidence>
<dbReference type="AlphaFoldDB" id="A0A6J0BNQ8"/>
<evidence type="ECO:0000256" key="3">
    <source>
        <dbReference type="ARBA" id="ARBA00013109"/>
    </source>
</evidence>
<keyword evidence="5" id="KW-0456">Lyase</keyword>
<evidence type="ECO:0000256" key="2">
    <source>
        <dbReference type="ARBA" id="ARBA00008133"/>
    </source>
</evidence>
<evidence type="ECO:0000256" key="6">
    <source>
        <dbReference type="ARBA" id="ARBA00023244"/>
    </source>
</evidence>
<evidence type="ECO:0000256" key="1">
    <source>
        <dbReference type="ARBA" id="ARBA00004772"/>
    </source>
</evidence>
<dbReference type="RefSeq" id="XP_015515891.1">
    <property type="nucleotide sequence ID" value="XM_015660405.1"/>
</dbReference>
<dbReference type="PANTHER" id="PTHR12390">
    <property type="entry name" value="UROPORPHYRINOGEN III SYNTHASE"/>
    <property type="match status" value="1"/>
</dbReference>
<dbReference type="GO" id="GO:0004852">
    <property type="term" value="F:uroporphyrinogen-III synthase activity"/>
    <property type="evidence" value="ECO:0007669"/>
    <property type="project" value="UniProtKB-EC"/>
</dbReference>
<comment type="similarity">
    <text evidence="2">Belongs to the uroporphyrinogen-III synthase family.</text>
</comment>
<accession>A0A6J0BNQ8</accession>
<gene>
    <name evidence="14 15 16 17" type="primary">LOC107221419</name>
</gene>
<evidence type="ECO:0000313" key="14">
    <source>
        <dbReference type="RefSeq" id="XP_015515891.1"/>
    </source>
</evidence>
<name>A0A6J0BNQ8_NEOLC</name>
<dbReference type="InterPro" id="IPR039793">
    <property type="entry name" value="UROS/Hem4"/>
</dbReference>
<dbReference type="UniPathway" id="UPA00251">
    <property type="reaction ID" value="UER00320"/>
</dbReference>
<evidence type="ECO:0000256" key="9">
    <source>
        <dbReference type="ARBA" id="ARBA00040167"/>
    </source>
</evidence>
<dbReference type="InterPro" id="IPR036108">
    <property type="entry name" value="4pyrrol_syn_uPrphyn_synt_sf"/>
</dbReference>
<dbReference type="FunFam" id="3.40.50.10090:FF:000003">
    <property type="entry name" value="uroporphyrinogen-III synthase"/>
    <property type="match status" value="1"/>
</dbReference>
<dbReference type="GeneID" id="107221419"/>
<dbReference type="RefSeq" id="XP_046600088.1">
    <property type="nucleotide sequence ID" value="XM_046744132.1"/>
</dbReference>
<evidence type="ECO:0000256" key="11">
    <source>
        <dbReference type="ARBA" id="ARBA00060039"/>
    </source>
</evidence>
<keyword evidence="4" id="KW-0350">Heme biosynthesis</keyword>
<dbReference type="CDD" id="cd06578">
    <property type="entry name" value="HemD"/>
    <property type="match status" value="1"/>
</dbReference>
<protein>
    <recommendedName>
        <fullName evidence="9">Uroporphyrinogen-III synthase</fullName>
        <ecNumber evidence="3">4.2.1.75</ecNumber>
    </recommendedName>
    <alternativeName>
        <fullName evidence="8">Hydroxymethylbilane hydrolyase [cyclizing]</fullName>
    </alternativeName>
    <alternativeName>
        <fullName evidence="7">Uroporphyrinogen-III cosynthase</fullName>
    </alternativeName>
</protein>
<evidence type="ECO:0000256" key="7">
    <source>
        <dbReference type="ARBA" id="ARBA00031702"/>
    </source>
</evidence>
<feature type="domain" description="Tetrapyrrole biosynthesis uroporphyrinogen III synthase" evidence="12">
    <location>
        <begin position="25"/>
        <end position="263"/>
    </location>
</feature>
<evidence type="ECO:0000256" key="8">
    <source>
        <dbReference type="ARBA" id="ARBA00032649"/>
    </source>
</evidence>
<dbReference type="CTD" id="31817"/>
<reference evidence="14 15" key="1">
    <citation type="submission" date="2025-04" db="UniProtKB">
        <authorList>
            <consortium name="RefSeq"/>
        </authorList>
    </citation>
    <scope>IDENTIFICATION</scope>
    <source>
        <tissue evidence="16 17">Thorax and Abdomen</tissue>
        <tissue evidence="14 15">Whole body</tissue>
    </source>
</reference>
<dbReference type="GO" id="GO:0005829">
    <property type="term" value="C:cytosol"/>
    <property type="evidence" value="ECO:0007669"/>
    <property type="project" value="TreeGrafter"/>
</dbReference>
<keyword evidence="13" id="KW-1185">Reference proteome</keyword>
<dbReference type="SUPFAM" id="SSF69618">
    <property type="entry name" value="HemD-like"/>
    <property type="match status" value="1"/>
</dbReference>
<evidence type="ECO:0000256" key="4">
    <source>
        <dbReference type="ARBA" id="ARBA00023133"/>
    </source>
</evidence>
<comment type="pathway">
    <text evidence="1">Porphyrin-containing compound metabolism; protoporphyrin-IX biosynthesis; coproporphyrinogen-III from 5-aminolevulinate: step 3/4.</text>
</comment>
<keyword evidence="6" id="KW-0627">Porphyrin biosynthesis</keyword>
<organism evidence="13 15">
    <name type="scientific">Neodiprion lecontei</name>
    <name type="common">Redheaded pine sawfly</name>
    <dbReference type="NCBI Taxonomy" id="441921"/>
    <lineage>
        <taxon>Eukaryota</taxon>
        <taxon>Metazoa</taxon>
        <taxon>Ecdysozoa</taxon>
        <taxon>Arthropoda</taxon>
        <taxon>Hexapoda</taxon>
        <taxon>Insecta</taxon>
        <taxon>Pterygota</taxon>
        <taxon>Neoptera</taxon>
        <taxon>Endopterygota</taxon>
        <taxon>Hymenoptera</taxon>
        <taxon>Tenthredinoidea</taxon>
        <taxon>Diprionidae</taxon>
        <taxon>Diprioninae</taxon>
        <taxon>Neodiprion</taxon>
    </lineage>
</organism>
<dbReference type="Pfam" id="PF02602">
    <property type="entry name" value="HEM4"/>
    <property type="match status" value="1"/>
</dbReference>